<evidence type="ECO:0000256" key="3">
    <source>
        <dbReference type="ARBA" id="ARBA00023163"/>
    </source>
</evidence>
<dbReference type="SUPFAM" id="SSF46785">
    <property type="entry name" value="Winged helix' DNA-binding domain"/>
    <property type="match status" value="2"/>
</dbReference>
<dbReference type="SMART" id="SM00347">
    <property type="entry name" value="HTH_MARR"/>
    <property type="match status" value="1"/>
</dbReference>
<protein>
    <submittedName>
        <fullName evidence="5">MarR family transcriptional regulator</fullName>
    </submittedName>
</protein>
<feature type="domain" description="HTH marR-type" evidence="4">
    <location>
        <begin position="113"/>
        <end position="208"/>
    </location>
</feature>
<dbReference type="GO" id="GO:0003700">
    <property type="term" value="F:DNA-binding transcription factor activity"/>
    <property type="evidence" value="ECO:0007669"/>
    <property type="project" value="InterPro"/>
</dbReference>
<comment type="caution">
    <text evidence="5">The sequence shown here is derived from an EMBL/GenBank/DDBJ whole genome shotgun (WGS) entry which is preliminary data.</text>
</comment>
<dbReference type="Proteomes" id="UP000438476">
    <property type="component" value="Unassembled WGS sequence"/>
</dbReference>
<name>A0A6I4T0E6_9SPHN</name>
<organism evidence="5 6">
    <name type="scientific">Altericroceibacterium endophyticum</name>
    <dbReference type="NCBI Taxonomy" id="1808508"/>
    <lineage>
        <taxon>Bacteria</taxon>
        <taxon>Pseudomonadati</taxon>
        <taxon>Pseudomonadota</taxon>
        <taxon>Alphaproteobacteria</taxon>
        <taxon>Sphingomonadales</taxon>
        <taxon>Erythrobacteraceae</taxon>
        <taxon>Altericroceibacterium</taxon>
    </lineage>
</organism>
<evidence type="ECO:0000313" key="5">
    <source>
        <dbReference type="EMBL" id="MXO64408.1"/>
    </source>
</evidence>
<dbReference type="PANTHER" id="PTHR42756:SF1">
    <property type="entry name" value="TRANSCRIPTIONAL REPRESSOR OF EMRAB OPERON"/>
    <property type="match status" value="1"/>
</dbReference>
<sequence length="412" mass="46503">MCRYARAVWVASRAGEALPQLSSDESARLEDVLGDVYHDAVEVVRSYAIGDSRSRDTEEPPADFAPRLKLILKGFAPESQAVQPSSDEEPNAVIFQQHLWQLLRKVRESAELSYAREVDLPELDRRILFLLHSSGPQVPAAISSAVGMDKAQVSRSVKRLLQQEMVERTQIRSPIALTEKGQSAAARLLRLAELRNRELSFDIDDEELEGFFVTVDVLLHRAASLYEQERALSQGGPVGDSIFDGIRPFQVRRTDGAIVIDRGYIVSPLLTLSAYFTRSAALTYKRLASLSNFEAWVLSEICQNPPVEWARLVRGLERDHSQAGRTVNALIERDIVFREGKPGRRFGRFSPTEEGKRLYAIIQDLGFQRSKFMLEPLSEQQLQAFMATFSKLKRNSVAQLEREHALEEYGSR</sequence>
<proteinExistence type="predicted"/>
<dbReference type="Gene3D" id="1.10.10.10">
    <property type="entry name" value="Winged helix-like DNA-binding domain superfamily/Winged helix DNA-binding domain"/>
    <property type="match status" value="2"/>
</dbReference>
<reference evidence="5 6" key="1">
    <citation type="submission" date="2019-12" db="EMBL/GenBank/DDBJ databases">
        <title>Genomic-based taxomic classification of the family Erythrobacteraceae.</title>
        <authorList>
            <person name="Xu L."/>
        </authorList>
    </citation>
    <scope>NUCLEOTIDE SEQUENCE [LARGE SCALE GENOMIC DNA]</scope>
    <source>
        <strain evidence="5 6">LMG 29518</strain>
    </source>
</reference>
<dbReference type="GO" id="GO:0003677">
    <property type="term" value="F:DNA binding"/>
    <property type="evidence" value="ECO:0007669"/>
    <property type="project" value="UniProtKB-KW"/>
</dbReference>
<dbReference type="AlphaFoldDB" id="A0A6I4T0E6"/>
<evidence type="ECO:0000259" key="4">
    <source>
        <dbReference type="SMART" id="SM00347"/>
    </source>
</evidence>
<gene>
    <name evidence="5" type="ORF">GRI91_01370</name>
</gene>
<dbReference type="EMBL" id="WTYT01000001">
    <property type="protein sequence ID" value="MXO64408.1"/>
    <property type="molecule type" value="Genomic_DNA"/>
</dbReference>
<evidence type="ECO:0000256" key="1">
    <source>
        <dbReference type="ARBA" id="ARBA00023015"/>
    </source>
</evidence>
<dbReference type="InterPro" id="IPR036388">
    <property type="entry name" value="WH-like_DNA-bd_sf"/>
</dbReference>
<evidence type="ECO:0000313" key="6">
    <source>
        <dbReference type="Proteomes" id="UP000438476"/>
    </source>
</evidence>
<keyword evidence="6" id="KW-1185">Reference proteome</keyword>
<dbReference type="InterPro" id="IPR000835">
    <property type="entry name" value="HTH_MarR-typ"/>
</dbReference>
<evidence type="ECO:0000256" key="2">
    <source>
        <dbReference type="ARBA" id="ARBA00023125"/>
    </source>
</evidence>
<dbReference type="Pfam" id="PF01047">
    <property type="entry name" value="MarR"/>
    <property type="match status" value="1"/>
</dbReference>
<keyword evidence="3" id="KW-0804">Transcription</keyword>
<dbReference type="RefSeq" id="WP_237437587.1">
    <property type="nucleotide sequence ID" value="NZ_WTYT01000001.1"/>
</dbReference>
<accession>A0A6I4T0E6</accession>
<dbReference type="InterPro" id="IPR036390">
    <property type="entry name" value="WH_DNA-bd_sf"/>
</dbReference>
<dbReference type="PANTHER" id="PTHR42756">
    <property type="entry name" value="TRANSCRIPTIONAL REGULATOR, MARR"/>
    <property type="match status" value="1"/>
</dbReference>
<keyword evidence="2" id="KW-0238">DNA-binding</keyword>
<keyword evidence="1" id="KW-0805">Transcription regulation</keyword>